<evidence type="ECO:0008006" key="3">
    <source>
        <dbReference type="Google" id="ProtNLM"/>
    </source>
</evidence>
<dbReference type="Gene3D" id="1.10.620.20">
    <property type="entry name" value="Ribonucleotide Reductase, subunit A"/>
    <property type="match status" value="1"/>
</dbReference>
<accession>A0A517QZ12</accession>
<dbReference type="EMBL" id="CP036268">
    <property type="protein sequence ID" value="QDT36844.1"/>
    <property type="molecule type" value="Genomic_DNA"/>
</dbReference>
<keyword evidence="2" id="KW-1185">Reference proteome</keyword>
<reference evidence="1 2" key="1">
    <citation type="submission" date="2019-02" db="EMBL/GenBank/DDBJ databases">
        <title>Deep-cultivation of Planctomycetes and their phenomic and genomic characterization uncovers novel biology.</title>
        <authorList>
            <person name="Wiegand S."/>
            <person name="Jogler M."/>
            <person name="Boedeker C."/>
            <person name="Pinto D."/>
            <person name="Vollmers J."/>
            <person name="Rivas-Marin E."/>
            <person name="Kohn T."/>
            <person name="Peeters S.H."/>
            <person name="Heuer A."/>
            <person name="Rast P."/>
            <person name="Oberbeckmann S."/>
            <person name="Bunk B."/>
            <person name="Jeske O."/>
            <person name="Meyerdierks A."/>
            <person name="Storesund J.E."/>
            <person name="Kallscheuer N."/>
            <person name="Luecker S."/>
            <person name="Lage O.M."/>
            <person name="Pohl T."/>
            <person name="Merkel B.J."/>
            <person name="Hornburger P."/>
            <person name="Mueller R.-W."/>
            <person name="Bruemmer F."/>
            <person name="Labrenz M."/>
            <person name="Spormann A.M."/>
            <person name="Op den Camp H."/>
            <person name="Overmann J."/>
            <person name="Amann R."/>
            <person name="Jetten M.S.M."/>
            <person name="Mascher T."/>
            <person name="Medema M.H."/>
            <person name="Devos D.P."/>
            <person name="Kaster A.-K."/>
            <person name="Ovreas L."/>
            <person name="Rohde M."/>
            <person name="Galperin M.Y."/>
            <person name="Jogler C."/>
        </authorList>
    </citation>
    <scope>NUCLEOTIDE SEQUENCE [LARGE SCALE GENOMIC DNA]</scope>
    <source>
        <strain evidence="1 2">Pan189</strain>
    </source>
</reference>
<dbReference type="Proteomes" id="UP000317318">
    <property type="component" value="Chromosome"/>
</dbReference>
<dbReference type="SUPFAM" id="SSF47240">
    <property type="entry name" value="Ferritin-like"/>
    <property type="match status" value="1"/>
</dbReference>
<dbReference type="InterPro" id="IPR009078">
    <property type="entry name" value="Ferritin-like_SF"/>
</dbReference>
<evidence type="ECO:0000313" key="1">
    <source>
        <dbReference type="EMBL" id="QDT36844.1"/>
    </source>
</evidence>
<dbReference type="GO" id="GO:0016491">
    <property type="term" value="F:oxidoreductase activity"/>
    <property type="evidence" value="ECO:0007669"/>
    <property type="project" value="InterPro"/>
</dbReference>
<gene>
    <name evidence="1" type="ORF">Pan189_12070</name>
</gene>
<name>A0A517QZ12_9PLAN</name>
<dbReference type="RefSeq" id="WP_145363016.1">
    <property type="nucleotide sequence ID" value="NZ_CP036268.1"/>
</dbReference>
<protein>
    <recommendedName>
        <fullName evidence="3">Ferritin-like domain-containing protein</fullName>
    </recommendedName>
</protein>
<dbReference type="CDD" id="cd00657">
    <property type="entry name" value="Ferritin_like"/>
    <property type="match status" value="1"/>
</dbReference>
<proteinExistence type="predicted"/>
<dbReference type="OrthoDB" id="268439at2"/>
<evidence type="ECO:0000313" key="2">
    <source>
        <dbReference type="Proteomes" id="UP000317318"/>
    </source>
</evidence>
<organism evidence="1 2">
    <name type="scientific">Stratiformator vulcanicus</name>
    <dbReference type="NCBI Taxonomy" id="2527980"/>
    <lineage>
        <taxon>Bacteria</taxon>
        <taxon>Pseudomonadati</taxon>
        <taxon>Planctomycetota</taxon>
        <taxon>Planctomycetia</taxon>
        <taxon>Planctomycetales</taxon>
        <taxon>Planctomycetaceae</taxon>
        <taxon>Stratiformator</taxon>
    </lineage>
</organism>
<dbReference type="KEGG" id="svp:Pan189_12070"/>
<dbReference type="InterPro" id="IPR012348">
    <property type="entry name" value="RNR-like"/>
</dbReference>
<dbReference type="AlphaFoldDB" id="A0A517QZ12"/>
<sequence length="310" mass="35156">MPCSVPTRFSEHTSPDWVAYFNANCEPITETAWSLEPTLTLAERDRIARSVQIFQRGESGTGSHLMKCALTYAEQSGDEVYPQALQLFIDEENRHADALGRFLDQEEISRLEREWSDSGFRRLRKLAGLEQCVVTLLAAETIAMAYYAALMSATGSPTLAAICRRLLADEVGHLRFQAEQLGRLRQRRNPITLAAARWRDRLILRGAMLLVWRTHRPVFRAAGWDFNWFERNIFAQARVVRSHEQRQIAKLNEVSVDQVSANQVSLNQATTLNEKMPPTVDCSTSRRHFVAESISSHSSRSRPSGIRPTA</sequence>